<organism evidence="3 4">
    <name type="scientific">Coleofasciculus chthonoplastes PCC 7420</name>
    <dbReference type="NCBI Taxonomy" id="118168"/>
    <lineage>
        <taxon>Bacteria</taxon>
        <taxon>Bacillati</taxon>
        <taxon>Cyanobacteriota</taxon>
        <taxon>Cyanophyceae</taxon>
        <taxon>Coleofasciculales</taxon>
        <taxon>Coleofasciculaceae</taxon>
        <taxon>Coleofasciculus</taxon>
    </lineage>
</organism>
<dbReference type="InterPro" id="IPR013099">
    <property type="entry name" value="K_chnl_dom"/>
</dbReference>
<dbReference type="eggNOG" id="ENOG502Z9EI">
    <property type="taxonomic scope" value="Bacteria"/>
</dbReference>
<dbReference type="RefSeq" id="WP_006099482.1">
    <property type="nucleotide sequence ID" value="NZ_DS989844.1"/>
</dbReference>
<evidence type="ECO:0000313" key="3">
    <source>
        <dbReference type="EMBL" id="EDX77372.1"/>
    </source>
</evidence>
<reference evidence="3 4" key="1">
    <citation type="submission" date="2008-07" db="EMBL/GenBank/DDBJ databases">
        <authorList>
            <person name="Tandeau de Marsac N."/>
            <person name="Ferriera S."/>
            <person name="Johnson J."/>
            <person name="Kravitz S."/>
            <person name="Beeson K."/>
            <person name="Sutton G."/>
            <person name="Rogers Y.-H."/>
            <person name="Friedman R."/>
            <person name="Frazier M."/>
            <person name="Venter J.C."/>
        </authorList>
    </citation>
    <scope>NUCLEOTIDE SEQUENCE [LARGE SCALE GENOMIC DNA]</scope>
    <source>
        <strain evidence="3 4">PCC 7420</strain>
    </source>
</reference>
<accession>B4VLM2</accession>
<keyword evidence="1" id="KW-1133">Transmembrane helix</keyword>
<dbReference type="STRING" id="118168.MC7420_509"/>
<feature type="transmembrane region" description="Helical" evidence="1">
    <location>
        <begin position="52"/>
        <end position="76"/>
    </location>
</feature>
<proteinExistence type="predicted"/>
<keyword evidence="1" id="KW-0472">Membrane</keyword>
<dbReference type="Pfam" id="PF07885">
    <property type="entry name" value="Ion_trans_2"/>
    <property type="match status" value="1"/>
</dbReference>
<evidence type="ECO:0000256" key="1">
    <source>
        <dbReference type="SAM" id="Phobius"/>
    </source>
</evidence>
<dbReference type="SUPFAM" id="SSF81324">
    <property type="entry name" value="Voltage-gated potassium channels"/>
    <property type="match status" value="1"/>
</dbReference>
<protein>
    <recommendedName>
        <fullName evidence="2">Potassium channel domain-containing protein</fullName>
    </recommendedName>
</protein>
<dbReference type="HOGENOM" id="CLU_996421_0_0_3"/>
<feature type="domain" description="Potassium channel" evidence="2">
    <location>
        <begin position="25"/>
        <end position="76"/>
    </location>
</feature>
<gene>
    <name evidence="3" type="ORF">MC7420_509</name>
</gene>
<dbReference type="Proteomes" id="UP000003835">
    <property type="component" value="Unassembled WGS sequence"/>
</dbReference>
<dbReference type="AlphaFoldDB" id="B4VLM2"/>
<keyword evidence="1" id="KW-0812">Transmembrane</keyword>
<dbReference type="EMBL" id="DS989844">
    <property type="protein sequence ID" value="EDX77372.1"/>
    <property type="molecule type" value="Genomic_DNA"/>
</dbReference>
<evidence type="ECO:0000313" key="4">
    <source>
        <dbReference type="Proteomes" id="UP000003835"/>
    </source>
</evidence>
<sequence>MPRGEVICDRMDCFSFPYVTKKLPATTLERIYFVGYTISTLGMGSYSPQGSVWQIATAIASVNGFFLVTLAIAYLLPVVSAATEQRQLAVYISSLGGTADEILVRAWNGKDFGQFDQHLIALTPMLAQQGERHLTYPILHYFHSIERSRSIKLSLVALDEALTILDYGIKPSHQPDPAALGAARRASAAYLKTLKSAYLKPASENPPLPSLERLRRQGIPTVSDRQFWDATKHVTKRRRLLLALIHNDGWVWDAIGSSQTTNRATPLDDQTTIDKVILH</sequence>
<keyword evidence="4" id="KW-1185">Reference proteome</keyword>
<evidence type="ECO:0000259" key="2">
    <source>
        <dbReference type="Pfam" id="PF07885"/>
    </source>
</evidence>
<name>B4VLM2_9CYAN</name>